<gene>
    <name evidence="1" type="ORF">DPEC_G00065710</name>
</gene>
<sequence>MCGDASSSTLFICANQQLSALHGSWFPSPGQGSSSCGPAPDLLLPPDTADVVEAEDHHGSQGPTTTSGTIKPQHEARDGAFHAGIHLSGVSAEPLAGKQSQGSVLKLSPPLCCAGTGMLGVISLMEA</sequence>
<dbReference type="Proteomes" id="UP001157502">
    <property type="component" value="Chromosome 5"/>
</dbReference>
<evidence type="ECO:0000313" key="2">
    <source>
        <dbReference type="Proteomes" id="UP001157502"/>
    </source>
</evidence>
<protein>
    <submittedName>
        <fullName evidence="1">Uncharacterized protein</fullName>
    </submittedName>
</protein>
<accession>A0ACC2H8B1</accession>
<evidence type="ECO:0000313" key="1">
    <source>
        <dbReference type="EMBL" id="KAJ8012152.1"/>
    </source>
</evidence>
<organism evidence="1 2">
    <name type="scientific">Dallia pectoralis</name>
    <name type="common">Alaska blackfish</name>
    <dbReference type="NCBI Taxonomy" id="75939"/>
    <lineage>
        <taxon>Eukaryota</taxon>
        <taxon>Metazoa</taxon>
        <taxon>Chordata</taxon>
        <taxon>Craniata</taxon>
        <taxon>Vertebrata</taxon>
        <taxon>Euteleostomi</taxon>
        <taxon>Actinopterygii</taxon>
        <taxon>Neopterygii</taxon>
        <taxon>Teleostei</taxon>
        <taxon>Protacanthopterygii</taxon>
        <taxon>Esociformes</taxon>
        <taxon>Umbridae</taxon>
        <taxon>Dallia</taxon>
    </lineage>
</organism>
<name>A0ACC2H8B1_DALPE</name>
<proteinExistence type="predicted"/>
<dbReference type="EMBL" id="CM055732">
    <property type="protein sequence ID" value="KAJ8012152.1"/>
    <property type="molecule type" value="Genomic_DNA"/>
</dbReference>
<reference evidence="1" key="1">
    <citation type="submission" date="2021-05" db="EMBL/GenBank/DDBJ databases">
        <authorList>
            <person name="Pan Q."/>
            <person name="Jouanno E."/>
            <person name="Zahm M."/>
            <person name="Klopp C."/>
            <person name="Cabau C."/>
            <person name="Louis A."/>
            <person name="Berthelot C."/>
            <person name="Parey E."/>
            <person name="Roest Crollius H."/>
            <person name="Montfort J."/>
            <person name="Robinson-Rechavi M."/>
            <person name="Bouchez O."/>
            <person name="Lampietro C."/>
            <person name="Lopez Roques C."/>
            <person name="Donnadieu C."/>
            <person name="Postlethwait J."/>
            <person name="Bobe J."/>
            <person name="Dillon D."/>
            <person name="Chandos A."/>
            <person name="von Hippel F."/>
            <person name="Guiguen Y."/>
        </authorList>
    </citation>
    <scope>NUCLEOTIDE SEQUENCE</scope>
    <source>
        <strain evidence="1">YG-Jan2019</strain>
    </source>
</reference>
<keyword evidence="2" id="KW-1185">Reference proteome</keyword>
<comment type="caution">
    <text evidence="1">The sequence shown here is derived from an EMBL/GenBank/DDBJ whole genome shotgun (WGS) entry which is preliminary data.</text>
</comment>